<comment type="caution">
    <text evidence="1">The sequence shown here is derived from an EMBL/GenBank/DDBJ whole genome shotgun (WGS) entry which is preliminary data.</text>
</comment>
<dbReference type="AlphaFoldDB" id="X0WAA6"/>
<dbReference type="EMBL" id="BARS01037015">
    <property type="protein sequence ID" value="GAG21493.1"/>
    <property type="molecule type" value="Genomic_DNA"/>
</dbReference>
<protein>
    <recommendedName>
        <fullName evidence="2">DUF1540 domain-containing protein</fullName>
    </recommendedName>
</protein>
<proteinExistence type="predicted"/>
<evidence type="ECO:0008006" key="2">
    <source>
        <dbReference type="Google" id="ProtNLM"/>
    </source>
</evidence>
<organism evidence="1">
    <name type="scientific">marine sediment metagenome</name>
    <dbReference type="NCBI Taxonomy" id="412755"/>
    <lineage>
        <taxon>unclassified sequences</taxon>
        <taxon>metagenomes</taxon>
        <taxon>ecological metagenomes</taxon>
    </lineage>
</organism>
<evidence type="ECO:0000313" key="1">
    <source>
        <dbReference type="EMBL" id="GAG21493.1"/>
    </source>
</evidence>
<reference evidence="1" key="1">
    <citation type="journal article" date="2014" name="Front. Microbiol.">
        <title>High frequency of phylogenetically diverse reductive dehalogenase-homologous genes in deep subseafloor sedimentary metagenomes.</title>
        <authorList>
            <person name="Kawai M."/>
            <person name="Futagami T."/>
            <person name="Toyoda A."/>
            <person name="Takaki Y."/>
            <person name="Nishi S."/>
            <person name="Hori S."/>
            <person name="Arai W."/>
            <person name="Tsubouchi T."/>
            <person name="Morono Y."/>
            <person name="Uchiyama I."/>
            <person name="Ito T."/>
            <person name="Fujiyama A."/>
            <person name="Inagaki F."/>
            <person name="Takami H."/>
        </authorList>
    </citation>
    <scope>NUCLEOTIDE SEQUENCE</scope>
    <source>
        <strain evidence="1">Expedition CK06-06</strain>
    </source>
</reference>
<sequence length="51" mass="5702">METCNLNCIFQHEGLCTFSDKNDKDIKCKATCDNDLICTECGKKEGCGCYD</sequence>
<name>X0WAA6_9ZZZZ</name>
<gene>
    <name evidence="1" type="ORF">S01H1_56808</name>
</gene>
<accession>X0WAA6</accession>